<dbReference type="InterPro" id="IPR013057">
    <property type="entry name" value="AA_transpt_TM"/>
</dbReference>
<keyword evidence="4" id="KW-0029">Amino-acid transport</keyword>
<proteinExistence type="predicted"/>
<sequence>METQSQLPSTQLQLKGTTFLRTCINGINALSGVGILSIPFALSQGGWLSLILLSLVAAVCWYTGLLLKRCMDANPSVRTYPDIGWLAFGFKGKIMVSVFVYMELYLVAVEFLILEGDNLQKLFPSSGFKVGSVSVEGKQMYMVLAAVFILPTTWLKSLGLLAYVSFGGVLASVVLVLCVAWVGAVDGVGFNQRNELLKLQGLPTTLSLFLFCYCGHAVFPMLSNSMNNKTQFPKVLMVCFVTSTMSYGSMAILGYLMYGDNIKSQVTLNLPTDKTSTKVAIYTTLINPITKYAAIINPIAIAIEEASRLFATRSMAILMRTLLLFTTLILALSIPFFAYVMAFTGAFLSVTNGILIPCLCYLKINKSARKFGWELVVIVGILVMGFSVGILGTCSSIKEIVKRL</sequence>
<dbReference type="Proteomes" id="UP000504609">
    <property type="component" value="Unplaced"/>
</dbReference>
<evidence type="ECO:0000256" key="2">
    <source>
        <dbReference type="ARBA" id="ARBA00022448"/>
    </source>
</evidence>
<feature type="domain" description="Amino acid transporter transmembrane" evidence="8">
    <location>
        <begin position="16"/>
        <end position="397"/>
    </location>
</feature>
<dbReference type="KEGG" id="cmos:111458792"/>
<dbReference type="PANTHER" id="PTHR22950">
    <property type="entry name" value="AMINO ACID TRANSPORTER"/>
    <property type="match status" value="1"/>
</dbReference>
<feature type="transmembrane region" description="Helical" evidence="7">
    <location>
        <begin position="235"/>
        <end position="259"/>
    </location>
</feature>
<feature type="transmembrane region" description="Helical" evidence="7">
    <location>
        <begin position="346"/>
        <end position="364"/>
    </location>
</feature>
<evidence type="ECO:0000256" key="5">
    <source>
        <dbReference type="ARBA" id="ARBA00022989"/>
    </source>
</evidence>
<dbReference type="GeneID" id="111458792"/>
<gene>
    <name evidence="10" type="primary">LOC111458792</name>
</gene>
<comment type="subcellular location">
    <subcellularLocation>
        <location evidence="1">Membrane</location>
        <topology evidence="1">Multi-pass membrane protein</topology>
    </subcellularLocation>
</comment>
<dbReference type="GO" id="GO:0015179">
    <property type="term" value="F:L-amino acid transmembrane transporter activity"/>
    <property type="evidence" value="ECO:0007669"/>
    <property type="project" value="TreeGrafter"/>
</dbReference>
<protein>
    <submittedName>
        <fullName evidence="10">Amino acid transporter AVT1J-like isoform X1</fullName>
    </submittedName>
</protein>
<feature type="transmembrane region" description="Helical" evidence="7">
    <location>
        <begin position="371"/>
        <end position="392"/>
    </location>
</feature>
<feature type="transmembrane region" description="Helical" evidence="7">
    <location>
        <begin position="204"/>
        <end position="223"/>
    </location>
</feature>
<evidence type="ECO:0000313" key="10">
    <source>
        <dbReference type="RefSeq" id="XP_022957373.1"/>
    </source>
</evidence>
<feature type="transmembrane region" description="Helical" evidence="7">
    <location>
        <begin position="20"/>
        <end position="41"/>
    </location>
</feature>
<keyword evidence="3 7" id="KW-0812">Transmembrane</keyword>
<evidence type="ECO:0000256" key="6">
    <source>
        <dbReference type="ARBA" id="ARBA00023136"/>
    </source>
</evidence>
<dbReference type="RefSeq" id="XP_022957373.1">
    <property type="nucleotide sequence ID" value="XM_023101605.1"/>
</dbReference>
<evidence type="ECO:0000256" key="7">
    <source>
        <dbReference type="SAM" id="Phobius"/>
    </source>
</evidence>
<keyword evidence="5 7" id="KW-1133">Transmembrane helix</keyword>
<evidence type="ECO:0000313" key="9">
    <source>
        <dbReference type="Proteomes" id="UP000504609"/>
    </source>
</evidence>
<feature type="transmembrane region" description="Helical" evidence="7">
    <location>
        <begin position="160"/>
        <end position="184"/>
    </location>
</feature>
<keyword evidence="9" id="KW-1185">Reference proteome</keyword>
<name>A0A6J1H012_CUCMO</name>
<feature type="transmembrane region" description="Helical" evidence="7">
    <location>
        <begin position="139"/>
        <end position="155"/>
    </location>
</feature>
<dbReference type="AlphaFoldDB" id="A0A6J1H012"/>
<keyword evidence="6 7" id="KW-0472">Membrane</keyword>
<feature type="transmembrane region" description="Helical" evidence="7">
    <location>
        <begin position="279"/>
        <end position="301"/>
    </location>
</feature>
<accession>A0A6J1H012</accession>
<evidence type="ECO:0000259" key="8">
    <source>
        <dbReference type="Pfam" id="PF01490"/>
    </source>
</evidence>
<reference evidence="10" key="1">
    <citation type="submission" date="2025-08" db="UniProtKB">
        <authorList>
            <consortium name="RefSeq"/>
        </authorList>
    </citation>
    <scope>IDENTIFICATION</scope>
    <source>
        <tissue evidence="10">Young leaves</tissue>
    </source>
</reference>
<evidence type="ECO:0000256" key="4">
    <source>
        <dbReference type="ARBA" id="ARBA00022970"/>
    </source>
</evidence>
<evidence type="ECO:0000256" key="1">
    <source>
        <dbReference type="ARBA" id="ARBA00004141"/>
    </source>
</evidence>
<feature type="transmembrane region" description="Helical" evidence="7">
    <location>
        <begin position="47"/>
        <end position="67"/>
    </location>
</feature>
<dbReference type="PANTHER" id="PTHR22950:SF698">
    <property type="entry name" value="AMINO ACID TRANSPORTER TRANSMEMBRANE DOMAIN-CONTAINING PROTEIN"/>
    <property type="match status" value="1"/>
</dbReference>
<dbReference type="GO" id="GO:0005774">
    <property type="term" value="C:vacuolar membrane"/>
    <property type="evidence" value="ECO:0007669"/>
    <property type="project" value="TreeGrafter"/>
</dbReference>
<dbReference type="Pfam" id="PF01490">
    <property type="entry name" value="Aa_trans"/>
    <property type="match status" value="1"/>
</dbReference>
<organism evidence="9 10">
    <name type="scientific">Cucurbita moschata</name>
    <name type="common">Winter crookneck squash</name>
    <name type="synonym">Cucurbita pepo var. moschata</name>
    <dbReference type="NCBI Taxonomy" id="3662"/>
    <lineage>
        <taxon>Eukaryota</taxon>
        <taxon>Viridiplantae</taxon>
        <taxon>Streptophyta</taxon>
        <taxon>Embryophyta</taxon>
        <taxon>Tracheophyta</taxon>
        <taxon>Spermatophyta</taxon>
        <taxon>Magnoliopsida</taxon>
        <taxon>eudicotyledons</taxon>
        <taxon>Gunneridae</taxon>
        <taxon>Pentapetalae</taxon>
        <taxon>rosids</taxon>
        <taxon>fabids</taxon>
        <taxon>Cucurbitales</taxon>
        <taxon>Cucurbitaceae</taxon>
        <taxon>Cucurbiteae</taxon>
        <taxon>Cucurbita</taxon>
    </lineage>
</organism>
<feature type="transmembrane region" description="Helical" evidence="7">
    <location>
        <begin position="322"/>
        <end position="340"/>
    </location>
</feature>
<keyword evidence="2" id="KW-0813">Transport</keyword>
<evidence type="ECO:0000256" key="3">
    <source>
        <dbReference type="ARBA" id="ARBA00022692"/>
    </source>
</evidence>
<feature type="transmembrane region" description="Helical" evidence="7">
    <location>
        <begin position="94"/>
        <end position="114"/>
    </location>
</feature>